<dbReference type="Proteomes" id="UP000030700">
    <property type="component" value="Unassembled WGS sequence"/>
</dbReference>
<keyword evidence="2" id="KW-1185">Reference proteome</keyword>
<dbReference type="EMBL" id="DF820456">
    <property type="protein sequence ID" value="GAK51073.1"/>
    <property type="molecule type" value="Genomic_DNA"/>
</dbReference>
<gene>
    <name evidence="1" type="ORF">U14_02315</name>
</gene>
<organism evidence="1">
    <name type="scientific">Candidatus Moduliflexus flocculans</name>
    <dbReference type="NCBI Taxonomy" id="1499966"/>
    <lineage>
        <taxon>Bacteria</taxon>
        <taxon>Candidatus Moduliflexota</taxon>
        <taxon>Candidatus Moduliflexia</taxon>
        <taxon>Candidatus Moduliflexales</taxon>
        <taxon>Candidatus Moduliflexaceae</taxon>
    </lineage>
</organism>
<dbReference type="AlphaFoldDB" id="A0A0S6VZ43"/>
<reference evidence="1" key="1">
    <citation type="journal article" date="2015" name="PeerJ">
        <title>First genomic representation of candidate bacterial phylum KSB3 points to enhanced environmental sensing as a trigger of wastewater bulking.</title>
        <authorList>
            <person name="Sekiguchi Y."/>
            <person name="Ohashi A."/>
            <person name="Parks D.H."/>
            <person name="Yamauchi T."/>
            <person name="Tyson G.W."/>
            <person name="Hugenholtz P."/>
        </authorList>
    </citation>
    <scope>NUCLEOTIDE SEQUENCE [LARGE SCALE GENOMIC DNA]</scope>
</reference>
<name>A0A0S6VZ43_9BACT</name>
<evidence type="ECO:0000313" key="1">
    <source>
        <dbReference type="EMBL" id="GAK51073.1"/>
    </source>
</evidence>
<evidence type="ECO:0000313" key="2">
    <source>
        <dbReference type="Proteomes" id="UP000030700"/>
    </source>
</evidence>
<protein>
    <submittedName>
        <fullName evidence="1">Uncharacterized protein</fullName>
    </submittedName>
</protein>
<proteinExistence type="predicted"/>
<accession>A0A0S6VZ43</accession>
<sequence length="40" mass="4602">MPNIFDNIEQRLVNALNAALDVAYRADFYQQSAPSFRQIT</sequence>
<dbReference type="HOGENOM" id="CLU_3285438_0_0_0"/>
<dbReference type="STRING" id="1499966.U14_02315"/>